<reference evidence="2" key="1">
    <citation type="journal article" date="2024" name="Proc. Natl. Acad. Sci. U.S.A.">
        <title>Extraordinary preservation of gene collinearity over three hundred million years revealed in homosporous lycophytes.</title>
        <authorList>
            <person name="Li C."/>
            <person name="Wickell D."/>
            <person name="Kuo L.Y."/>
            <person name="Chen X."/>
            <person name="Nie B."/>
            <person name="Liao X."/>
            <person name="Peng D."/>
            <person name="Ji J."/>
            <person name="Jenkins J."/>
            <person name="Williams M."/>
            <person name="Shu S."/>
            <person name="Plott C."/>
            <person name="Barry K."/>
            <person name="Rajasekar S."/>
            <person name="Grimwood J."/>
            <person name="Han X."/>
            <person name="Sun S."/>
            <person name="Hou Z."/>
            <person name="He W."/>
            <person name="Dai G."/>
            <person name="Sun C."/>
            <person name="Schmutz J."/>
            <person name="Leebens-Mack J.H."/>
            <person name="Li F.W."/>
            <person name="Wang L."/>
        </authorList>
    </citation>
    <scope>NUCLEOTIDE SEQUENCE [LARGE SCALE GENOMIC DNA]</scope>
    <source>
        <strain evidence="2">cv. PW_Plant_1</strain>
    </source>
</reference>
<sequence length="99" mass="11194">MSSTWSNIPPWLTIKKGHLMLALLIPIKHKKVKNMDVELHIIFKKKLLIAHLTTPIGLYRPTPQPSLRACPHDNFERPVPGAQPKTGWLSTPVPSYAKI</sequence>
<accession>A0ACC2D693</accession>
<dbReference type="Proteomes" id="UP001162992">
    <property type="component" value="Chromosome 7"/>
</dbReference>
<proteinExistence type="predicted"/>
<name>A0ACC2D693_DIPCM</name>
<protein>
    <submittedName>
        <fullName evidence="1">Uncharacterized protein</fullName>
    </submittedName>
</protein>
<evidence type="ECO:0000313" key="2">
    <source>
        <dbReference type="Proteomes" id="UP001162992"/>
    </source>
</evidence>
<keyword evidence="2" id="KW-1185">Reference proteome</keyword>
<organism evidence="1 2">
    <name type="scientific">Diphasiastrum complanatum</name>
    <name type="common">Issler's clubmoss</name>
    <name type="synonym">Lycopodium complanatum</name>
    <dbReference type="NCBI Taxonomy" id="34168"/>
    <lineage>
        <taxon>Eukaryota</taxon>
        <taxon>Viridiplantae</taxon>
        <taxon>Streptophyta</taxon>
        <taxon>Embryophyta</taxon>
        <taxon>Tracheophyta</taxon>
        <taxon>Lycopodiopsida</taxon>
        <taxon>Lycopodiales</taxon>
        <taxon>Lycopodiaceae</taxon>
        <taxon>Lycopodioideae</taxon>
        <taxon>Diphasiastrum</taxon>
    </lineage>
</organism>
<comment type="caution">
    <text evidence="1">The sequence shown here is derived from an EMBL/GenBank/DDBJ whole genome shotgun (WGS) entry which is preliminary data.</text>
</comment>
<dbReference type="EMBL" id="CM055098">
    <property type="protein sequence ID" value="KAJ7549683.1"/>
    <property type="molecule type" value="Genomic_DNA"/>
</dbReference>
<gene>
    <name evidence="1" type="ORF">O6H91_07G062300</name>
</gene>
<evidence type="ECO:0000313" key="1">
    <source>
        <dbReference type="EMBL" id="KAJ7549683.1"/>
    </source>
</evidence>